<dbReference type="Gene3D" id="3.40.30.10">
    <property type="entry name" value="Glutaredoxin"/>
    <property type="match status" value="1"/>
</dbReference>
<proteinExistence type="predicted"/>
<reference evidence="2 3" key="1">
    <citation type="submission" date="2024-10" db="EMBL/GenBank/DDBJ databases">
        <authorList>
            <person name="Riesco R."/>
        </authorList>
    </citation>
    <scope>NUCLEOTIDE SEQUENCE [LARGE SCALE GENOMIC DNA]</scope>
    <source>
        <strain evidence="2 3">NCIMB 15449</strain>
    </source>
</reference>
<evidence type="ECO:0000313" key="3">
    <source>
        <dbReference type="Proteomes" id="UP001609175"/>
    </source>
</evidence>
<protein>
    <submittedName>
        <fullName evidence="2">Glutaredoxin domain-containing protein</fullName>
    </submittedName>
</protein>
<dbReference type="EMBL" id="JBIMSO010000051">
    <property type="protein sequence ID" value="MFH5209241.1"/>
    <property type="molecule type" value="Genomic_DNA"/>
</dbReference>
<evidence type="ECO:0000313" key="2">
    <source>
        <dbReference type="EMBL" id="MFH5209241.1"/>
    </source>
</evidence>
<dbReference type="InterPro" id="IPR002109">
    <property type="entry name" value="Glutaredoxin"/>
</dbReference>
<feature type="domain" description="Glutaredoxin" evidence="1">
    <location>
        <begin position="8"/>
        <end position="59"/>
    </location>
</feature>
<evidence type="ECO:0000259" key="1">
    <source>
        <dbReference type="Pfam" id="PF00462"/>
    </source>
</evidence>
<gene>
    <name evidence="2" type="ORF">ACHIPZ_13705</name>
</gene>
<organism evidence="2 3">
    <name type="scientific">Antrihabitans spumae</name>
    <dbReference type="NCBI Taxonomy" id="3373370"/>
    <lineage>
        <taxon>Bacteria</taxon>
        <taxon>Bacillati</taxon>
        <taxon>Actinomycetota</taxon>
        <taxon>Actinomycetes</taxon>
        <taxon>Mycobacteriales</taxon>
        <taxon>Nocardiaceae</taxon>
        <taxon>Antrihabitans</taxon>
    </lineage>
</organism>
<dbReference type="Pfam" id="PF00462">
    <property type="entry name" value="Glutaredoxin"/>
    <property type="match status" value="1"/>
</dbReference>
<dbReference type="CDD" id="cd02976">
    <property type="entry name" value="NrdH"/>
    <property type="match status" value="1"/>
</dbReference>
<dbReference type="InterPro" id="IPR036249">
    <property type="entry name" value="Thioredoxin-like_sf"/>
</dbReference>
<dbReference type="PROSITE" id="PS51354">
    <property type="entry name" value="GLUTAREDOXIN_2"/>
    <property type="match status" value="1"/>
</dbReference>
<dbReference type="RefSeq" id="WP_395114953.1">
    <property type="nucleotide sequence ID" value="NZ_JBIMSO010000051.1"/>
</dbReference>
<dbReference type="SUPFAM" id="SSF52833">
    <property type="entry name" value="Thioredoxin-like"/>
    <property type="match status" value="1"/>
</dbReference>
<name>A0ABW7JMP5_9NOCA</name>
<dbReference type="Proteomes" id="UP001609175">
    <property type="component" value="Unassembled WGS sequence"/>
</dbReference>
<accession>A0ABW7JMP5</accession>
<sequence length="88" mass="9762">MSDIEIDVYSRPNCMPCKMTKRALDDAGATYLEHDVSVDPDAAQRVRDLGYAAVPVVTVTLPDGLDHWHGYRAEKLAAAVYLEREGQL</sequence>
<comment type="caution">
    <text evidence="2">The sequence shown here is derived from an EMBL/GenBank/DDBJ whole genome shotgun (WGS) entry which is preliminary data.</text>
</comment>